<sequence>MNSYQITSIGHIISPYKEKFAVPRQPGLVPGWRRPANTTHTL</sequence>
<feature type="domain" description="TsaA-like" evidence="1">
    <location>
        <begin position="6"/>
        <end position="42"/>
    </location>
</feature>
<name>A0A379GB77_PROMI</name>
<reference evidence="2 3" key="1">
    <citation type="submission" date="2018-06" db="EMBL/GenBank/DDBJ databases">
        <authorList>
            <consortium name="Pathogen Informatics"/>
            <person name="Doyle S."/>
        </authorList>
    </citation>
    <scope>NUCLEOTIDE SEQUENCE [LARGE SCALE GENOMIC DNA]</scope>
    <source>
        <strain evidence="2 3">NCTC11938</strain>
    </source>
</reference>
<gene>
    <name evidence="2" type="primary">yaeB_1</name>
    <name evidence="2" type="ORF">NCTC11938_02415</name>
</gene>
<accession>A0A379GB77</accession>
<dbReference type="InterPro" id="IPR023370">
    <property type="entry name" value="TrmO-like_N"/>
</dbReference>
<dbReference type="AlphaFoldDB" id="A0A379GB77"/>
<organism evidence="2 3">
    <name type="scientific">Proteus mirabilis</name>
    <dbReference type="NCBI Taxonomy" id="584"/>
    <lineage>
        <taxon>Bacteria</taxon>
        <taxon>Pseudomonadati</taxon>
        <taxon>Pseudomonadota</taxon>
        <taxon>Gammaproteobacteria</taxon>
        <taxon>Enterobacterales</taxon>
        <taxon>Morganellaceae</taxon>
        <taxon>Proteus</taxon>
    </lineage>
</organism>
<evidence type="ECO:0000313" key="2">
    <source>
        <dbReference type="EMBL" id="SUC38156.1"/>
    </source>
</evidence>
<dbReference type="EMBL" id="UGTS01000005">
    <property type="protein sequence ID" value="SUC38156.1"/>
    <property type="molecule type" value="Genomic_DNA"/>
</dbReference>
<dbReference type="Proteomes" id="UP000254191">
    <property type="component" value="Unassembled WGS sequence"/>
</dbReference>
<dbReference type="PROSITE" id="PS51668">
    <property type="entry name" value="TSAA_2"/>
    <property type="match status" value="1"/>
</dbReference>
<dbReference type="SUPFAM" id="SSF118196">
    <property type="entry name" value="YaeB-like"/>
    <property type="match status" value="1"/>
</dbReference>
<dbReference type="InterPro" id="IPR036413">
    <property type="entry name" value="YaeB-like_sf"/>
</dbReference>
<evidence type="ECO:0000313" key="3">
    <source>
        <dbReference type="Proteomes" id="UP000254191"/>
    </source>
</evidence>
<proteinExistence type="predicted"/>
<protein>
    <recommendedName>
        <fullName evidence="1">TsaA-like domain-containing protein</fullName>
    </recommendedName>
</protein>
<evidence type="ECO:0000259" key="1">
    <source>
        <dbReference type="PROSITE" id="PS51668"/>
    </source>
</evidence>